<sequence length="467" mass="50973">MKTVLDLAEAGFCTGCGICAFRAPDALKMALSEEGQFRPQRRGAGDSDALPPAAQCPMSGEGPDETAIAARLWPELPADPQIGRHLTTAAVHLTDDPARLSSGSGGLVSWLAAELLARKTVDCVLHVRPQSAQADPADPLFSYRVSRRRDEISEGKKSRYYPVEMSRVLADLAASQERAAIIALPCFIKGLRGAIRDGALAPERAPVLIGLVCGHLKSARFADYLAWQRDVPPGGLGGCDFRHKLTDRPASEYGFALRRRGAPPGTAPEVVPMRALNGHDWGEGLFRLPACEFCDDVLAECADVAIGDAWLPEFVQDPRGENIVVTRSPALAALIEEGRLRGDLAVTPLTPERVAQSQAGGLRHRREGLAHRLAKRKAQSAWLPRRRVVPSLAPDRARRAIYDLRHEIALACHPAFRAARASGNIGQFEAELAPLLRRLRRQTHGPLMRRVLRRLRRLALSLWRKAG</sequence>
<dbReference type="RefSeq" id="WP_124963362.1">
    <property type="nucleotide sequence ID" value="NZ_RRAZ01000002.1"/>
</dbReference>
<protein>
    <submittedName>
        <fullName evidence="4">Coenzyme F420 hydrogenase</fullName>
    </submittedName>
</protein>
<feature type="domain" description="Coenzyme F420 hydrogenase/dehydrogenase beta subunit N-terminal" evidence="2">
    <location>
        <begin position="92"/>
        <end position="169"/>
    </location>
</feature>
<dbReference type="InterPro" id="IPR045220">
    <property type="entry name" value="FRHB/FDHB/HCAR-like"/>
</dbReference>
<dbReference type="Pfam" id="PF04432">
    <property type="entry name" value="FrhB_FdhB_C"/>
    <property type="match status" value="1"/>
</dbReference>
<keyword evidence="5" id="KW-1185">Reference proteome</keyword>
<comment type="caution">
    <text evidence="4">The sequence shown here is derived from an EMBL/GenBank/DDBJ whole genome shotgun (WGS) entry which is preliminary data.</text>
</comment>
<evidence type="ECO:0000259" key="3">
    <source>
        <dbReference type="Pfam" id="PF04432"/>
    </source>
</evidence>
<dbReference type="EMBL" id="RRAZ01000002">
    <property type="protein sequence ID" value="RRH78272.1"/>
    <property type="molecule type" value="Genomic_DNA"/>
</dbReference>
<accession>A0A3P3DXV3</accession>
<dbReference type="InterPro" id="IPR007516">
    <property type="entry name" value="Co_F420_Hydgase/DH_bsu_N"/>
</dbReference>
<evidence type="ECO:0000259" key="2">
    <source>
        <dbReference type="Pfam" id="PF04422"/>
    </source>
</evidence>
<dbReference type="OrthoDB" id="3247493at2"/>
<evidence type="ECO:0000256" key="1">
    <source>
        <dbReference type="SAM" id="MobiDB-lite"/>
    </source>
</evidence>
<dbReference type="Proteomes" id="UP000282125">
    <property type="component" value="Unassembled WGS sequence"/>
</dbReference>
<dbReference type="GO" id="GO:0033354">
    <property type="term" value="P:chlorophyll cycle"/>
    <property type="evidence" value="ECO:0007669"/>
    <property type="project" value="TreeGrafter"/>
</dbReference>
<evidence type="ECO:0000313" key="4">
    <source>
        <dbReference type="EMBL" id="RRH78272.1"/>
    </source>
</evidence>
<evidence type="ECO:0000313" key="5">
    <source>
        <dbReference type="Proteomes" id="UP000282125"/>
    </source>
</evidence>
<dbReference type="PANTHER" id="PTHR31332">
    <property type="entry name" value="7-HYDROXYMETHYL CHLOROPHYLL A REDUCTASE, CHLOROPLASTIC"/>
    <property type="match status" value="1"/>
</dbReference>
<gene>
    <name evidence="4" type="ORF">EG244_02175</name>
</gene>
<dbReference type="Pfam" id="PF04422">
    <property type="entry name" value="FrhB_FdhB_N"/>
    <property type="match status" value="1"/>
</dbReference>
<proteinExistence type="predicted"/>
<dbReference type="GO" id="GO:0090415">
    <property type="term" value="F:7-hydroxymethyl chlorophyll a reductase activity"/>
    <property type="evidence" value="ECO:0007669"/>
    <property type="project" value="TreeGrafter"/>
</dbReference>
<organism evidence="4 5">
    <name type="scientific">Falsigemmobacter faecalis</name>
    <dbReference type="NCBI Taxonomy" id="2488730"/>
    <lineage>
        <taxon>Bacteria</taxon>
        <taxon>Pseudomonadati</taxon>
        <taxon>Pseudomonadota</taxon>
        <taxon>Alphaproteobacteria</taxon>
        <taxon>Rhodobacterales</taxon>
        <taxon>Paracoccaceae</taxon>
        <taxon>Falsigemmobacter</taxon>
    </lineage>
</organism>
<dbReference type="AlphaFoldDB" id="A0A3P3DXV3"/>
<name>A0A3P3DXV3_9RHOB</name>
<reference evidence="4 5" key="1">
    <citation type="submission" date="2018-11" db="EMBL/GenBank/DDBJ databases">
        <title>Gemmobacter sp. nov., YIM 102744-1 draft genome.</title>
        <authorList>
            <person name="Li G."/>
            <person name="Jiang Y."/>
        </authorList>
    </citation>
    <scope>NUCLEOTIDE SEQUENCE [LARGE SCALE GENOMIC DNA]</scope>
    <source>
        <strain evidence="4 5">YIM 102744-1</strain>
    </source>
</reference>
<dbReference type="InterPro" id="IPR007525">
    <property type="entry name" value="FrhB_FdhB_C"/>
</dbReference>
<feature type="domain" description="Coenzyme F420 hydrogenase/dehydrogenase beta subunit C-terminal" evidence="3">
    <location>
        <begin position="177"/>
        <end position="351"/>
    </location>
</feature>
<dbReference type="PANTHER" id="PTHR31332:SF0">
    <property type="entry name" value="7-HYDROXYMETHYL CHLOROPHYLL A REDUCTASE, CHLOROPLASTIC"/>
    <property type="match status" value="1"/>
</dbReference>
<feature type="region of interest" description="Disordered" evidence="1">
    <location>
        <begin position="37"/>
        <end position="64"/>
    </location>
</feature>